<keyword evidence="10" id="KW-1185">Reference proteome</keyword>
<dbReference type="Pfam" id="PF13913">
    <property type="entry name" value="zf-C2HC_2"/>
    <property type="match status" value="2"/>
</dbReference>
<keyword evidence="5 7" id="KW-0175">Coiled coil</keyword>
<dbReference type="CTD" id="79696"/>
<evidence type="ECO:0000256" key="8">
    <source>
        <dbReference type="SAM" id="MobiDB-lite"/>
    </source>
</evidence>
<evidence type="ECO:0000256" key="3">
    <source>
        <dbReference type="ARBA" id="ARBA00022771"/>
    </source>
</evidence>
<dbReference type="InterPro" id="IPR049899">
    <property type="entry name" value="Znf_C2HC_C3H"/>
</dbReference>
<dbReference type="PANTHER" id="PTHR14649:SF1">
    <property type="entry name" value="ZINC FINGER C2HC DOMAIN-CONTAINING PROTEIN 1C"/>
    <property type="match status" value="1"/>
</dbReference>
<protein>
    <submittedName>
        <fullName evidence="11">Zinc finger C2HC domain-containing protein 1C</fullName>
    </submittedName>
</protein>
<evidence type="ECO:0000256" key="4">
    <source>
        <dbReference type="ARBA" id="ARBA00022833"/>
    </source>
</evidence>
<feature type="compositionally biased region" description="Polar residues" evidence="8">
    <location>
        <begin position="315"/>
        <end position="331"/>
    </location>
</feature>
<evidence type="ECO:0000313" key="11">
    <source>
        <dbReference type="RefSeq" id="XP_054826602.1"/>
    </source>
</evidence>
<dbReference type="GO" id="GO:0008270">
    <property type="term" value="F:zinc ion binding"/>
    <property type="evidence" value="ECO:0007669"/>
    <property type="project" value="UniProtKB-KW"/>
</dbReference>
<accession>A0AA97IVY2</accession>
<evidence type="ECO:0000313" key="10">
    <source>
        <dbReference type="Proteomes" id="UP001190640"/>
    </source>
</evidence>
<feature type="region of interest" description="Disordered" evidence="8">
    <location>
        <begin position="315"/>
        <end position="339"/>
    </location>
</feature>
<evidence type="ECO:0000256" key="6">
    <source>
        <dbReference type="PROSITE-ProRule" id="PRU01371"/>
    </source>
</evidence>
<evidence type="ECO:0000259" key="9">
    <source>
        <dbReference type="PROSITE" id="PS52027"/>
    </source>
</evidence>
<feature type="domain" description="C2HC/C3H-type" evidence="9">
    <location>
        <begin position="490"/>
        <end position="519"/>
    </location>
</feature>
<dbReference type="GeneID" id="129323859"/>
<name>A0AA97IVY2_EUBMA</name>
<dbReference type="InterPro" id="IPR026104">
    <property type="entry name" value="ZNF_C2HC_dom_1C"/>
</dbReference>
<dbReference type="PROSITE" id="PS52027">
    <property type="entry name" value="ZF_C2HC_C3H"/>
    <property type="match status" value="2"/>
</dbReference>
<dbReference type="RefSeq" id="XP_054826602.1">
    <property type="nucleotide sequence ID" value="XM_054970627.1"/>
</dbReference>
<dbReference type="AlphaFoldDB" id="A0AA97IVY2"/>
<dbReference type="PANTHER" id="PTHR14649">
    <property type="entry name" value="ZINC FINGER C2HC DOMAIN-CONTAINING PROTEIN 1C"/>
    <property type="match status" value="1"/>
</dbReference>
<reference evidence="11" key="1">
    <citation type="submission" date="2025-08" db="UniProtKB">
        <authorList>
            <consortium name="RefSeq"/>
        </authorList>
    </citation>
    <scope>IDENTIFICATION</scope>
    <source>
        <tissue evidence="11">Blood</tissue>
    </source>
</reference>
<feature type="coiled-coil region" evidence="7">
    <location>
        <begin position="205"/>
        <end position="250"/>
    </location>
</feature>
<sequence>MAQLQLAMCSHKDPIVSSPNLSVTSQEKCYSEALGEQPRLEHPRTNIQQQLLSNKDKKMKDVCIQEGWRSSYSQPAGSSQLISENARFWYAGPHNWYLKNQVSTLPFHWRAKRRQGIDRAYPLKPVFHQKAGNSSIPSTWQVGTSPTTETPSPNISSETPSLNISSESKRRTHAVKAQHVGVPSPSVEQSKTAVFHPGRAESGYIKKLEAASRNLEEEIQRKEALLREKLRRTEKELLRIQWEKQQAQTKTKKQQRLWMPERKATDISWGHLSRPTAQPYDGQRKTVLTSPVVSVETTSVPSELHMERLKKQQLAVSSSNRENVPQKNTITPCPELASRHDQPPTVVLLRQTECMATPYMESPSSVEDSSECSFCGRKFYSFRLEKHISICRKNHSSKRKVFDSSKARAKGTELEAYNLLMGSGTSWKKTLTKSTDTSMQSSMQPKQSNWKQKHKSFIETLRRAREMQRIISKGGKASDLPPVPPMENPDYKMCPYCTRLFAPQVAERHIPKCKNIKNRPPPPPQQKRHC</sequence>
<organism evidence="10 11">
    <name type="scientific">Eublepharis macularius</name>
    <name type="common">Leopard gecko</name>
    <name type="synonym">Cyrtodactylus macularius</name>
    <dbReference type="NCBI Taxonomy" id="481883"/>
    <lineage>
        <taxon>Eukaryota</taxon>
        <taxon>Metazoa</taxon>
        <taxon>Chordata</taxon>
        <taxon>Craniata</taxon>
        <taxon>Vertebrata</taxon>
        <taxon>Euteleostomi</taxon>
        <taxon>Lepidosauria</taxon>
        <taxon>Squamata</taxon>
        <taxon>Bifurcata</taxon>
        <taxon>Gekkota</taxon>
        <taxon>Eublepharidae</taxon>
        <taxon>Eublepharinae</taxon>
        <taxon>Eublepharis</taxon>
    </lineage>
</organism>
<keyword evidence="4" id="KW-0862">Zinc</keyword>
<keyword evidence="2" id="KW-0479">Metal-binding</keyword>
<evidence type="ECO:0000256" key="1">
    <source>
        <dbReference type="ARBA" id="ARBA00010843"/>
    </source>
</evidence>
<gene>
    <name evidence="11" type="primary">ZC2HC1C</name>
</gene>
<dbReference type="Proteomes" id="UP001190640">
    <property type="component" value="Chromosome 2"/>
</dbReference>
<keyword evidence="3 6" id="KW-0863">Zinc-finger</keyword>
<evidence type="ECO:0000256" key="2">
    <source>
        <dbReference type="ARBA" id="ARBA00022723"/>
    </source>
</evidence>
<evidence type="ECO:0000256" key="5">
    <source>
        <dbReference type="ARBA" id="ARBA00023054"/>
    </source>
</evidence>
<proteinExistence type="inferred from homology"/>
<evidence type="ECO:0000256" key="7">
    <source>
        <dbReference type="SAM" id="Coils"/>
    </source>
</evidence>
<feature type="region of interest" description="Disordered" evidence="8">
    <location>
        <begin position="132"/>
        <end position="166"/>
    </location>
</feature>
<feature type="domain" description="C2HC/C3H-type" evidence="9">
    <location>
        <begin position="368"/>
        <end position="397"/>
    </location>
</feature>
<dbReference type="KEGG" id="emc:129323859"/>
<comment type="similarity">
    <text evidence="1">Belongs to the ZC2HC1 family.</text>
</comment>